<evidence type="ECO:0000256" key="3">
    <source>
        <dbReference type="ARBA" id="ARBA00005043"/>
    </source>
</evidence>
<dbReference type="InterPro" id="IPR037289">
    <property type="entry name" value="Elp2"/>
</dbReference>
<dbReference type="Pfam" id="PF00400">
    <property type="entry name" value="WD40"/>
    <property type="match status" value="8"/>
</dbReference>
<evidence type="ECO:0000313" key="13">
    <source>
        <dbReference type="EMBL" id="KAI3433542.1"/>
    </source>
</evidence>
<keyword evidence="9" id="KW-0677">Repeat</keyword>
<keyword evidence="10" id="KW-0539">Nucleus</keyword>
<evidence type="ECO:0000256" key="7">
    <source>
        <dbReference type="ARBA" id="ARBA00022574"/>
    </source>
</evidence>
<evidence type="ECO:0000256" key="10">
    <source>
        <dbReference type="ARBA" id="ARBA00023242"/>
    </source>
</evidence>
<comment type="caution">
    <text evidence="13">The sequence shown here is derived from an EMBL/GenBank/DDBJ whole genome shotgun (WGS) entry which is preliminary data.</text>
</comment>
<dbReference type="SMART" id="SM00320">
    <property type="entry name" value="WD40"/>
    <property type="match status" value="11"/>
</dbReference>
<name>A0A9D4TSM5_CHLVU</name>
<keyword evidence="14" id="KW-1185">Reference proteome</keyword>
<protein>
    <recommendedName>
        <fullName evidence="5">Elongator complex protein 2</fullName>
    </recommendedName>
</protein>
<dbReference type="GO" id="GO:0002098">
    <property type="term" value="P:tRNA wobble uridine modification"/>
    <property type="evidence" value="ECO:0007669"/>
    <property type="project" value="InterPro"/>
</dbReference>
<dbReference type="Proteomes" id="UP001055712">
    <property type="component" value="Unassembled WGS sequence"/>
</dbReference>
<dbReference type="GO" id="GO:0005737">
    <property type="term" value="C:cytoplasm"/>
    <property type="evidence" value="ECO:0007669"/>
    <property type="project" value="UniProtKB-SubCell"/>
</dbReference>
<dbReference type="InterPro" id="IPR001680">
    <property type="entry name" value="WD40_rpt"/>
</dbReference>
<feature type="compositionally biased region" description="Low complexity" evidence="12">
    <location>
        <begin position="277"/>
        <end position="301"/>
    </location>
</feature>
<keyword evidence="8" id="KW-0819">tRNA processing</keyword>
<comment type="subcellular location">
    <subcellularLocation>
        <location evidence="2">Cytoplasm</location>
    </subcellularLocation>
    <subcellularLocation>
        <location evidence="1">Nucleus</location>
    </subcellularLocation>
</comment>
<feature type="compositionally biased region" description="Low complexity" evidence="12">
    <location>
        <begin position="619"/>
        <end position="633"/>
    </location>
</feature>
<feature type="region of interest" description="Disordered" evidence="12">
    <location>
        <begin position="274"/>
        <end position="307"/>
    </location>
</feature>
<dbReference type="GO" id="GO:0005634">
    <property type="term" value="C:nucleus"/>
    <property type="evidence" value="ECO:0007669"/>
    <property type="project" value="UniProtKB-SubCell"/>
</dbReference>
<dbReference type="GO" id="GO:0033588">
    <property type="term" value="C:elongator holoenzyme complex"/>
    <property type="evidence" value="ECO:0007669"/>
    <property type="project" value="InterPro"/>
</dbReference>
<dbReference type="OrthoDB" id="27911at2759"/>
<dbReference type="SUPFAM" id="SSF50978">
    <property type="entry name" value="WD40 repeat-like"/>
    <property type="match status" value="3"/>
</dbReference>
<dbReference type="PANTHER" id="PTHR44111">
    <property type="entry name" value="ELONGATOR COMPLEX PROTEIN 2"/>
    <property type="match status" value="1"/>
</dbReference>
<reference evidence="13" key="2">
    <citation type="submission" date="2020-11" db="EMBL/GenBank/DDBJ databases">
        <authorList>
            <person name="Cecchin M."/>
            <person name="Marcolungo L."/>
            <person name="Rossato M."/>
            <person name="Girolomoni L."/>
            <person name="Cosentino E."/>
            <person name="Cuine S."/>
            <person name="Li-Beisson Y."/>
            <person name="Delledonne M."/>
            <person name="Ballottari M."/>
        </authorList>
    </citation>
    <scope>NUCLEOTIDE SEQUENCE</scope>
    <source>
        <strain evidence="13">211/11P</strain>
        <tissue evidence="13">Whole cell</tissue>
    </source>
</reference>
<evidence type="ECO:0000256" key="4">
    <source>
        <dbReference type="ARBA" id="ARBA00005881"/>
    </source>
</evidence>
<reference evidence="13" key="1">
    <citation type="journal article" date="2019" name="Plant J.">
        <title>Chlorella vulgaris genome assembly and annotation reveals the molecular basis for metabolic acclimation to high light conditions.</title>
        <authorList>
            <person name="Cecchin M."/>
            <person name="Marcolungo L."/>
            <person name="Rossato M."/>
            <person name="Girolomoni L."/>
            <person name="Cosentino E."/>
            <person name="Cuine S."/>
            <person name="Li-Beisson Y."/>
            <person name="Delledonne M."/>
            <person name="Ballottari M."/>
        </authorList>
    </citation>
    <scope>NUCLEOTIDE SEQUENCE</scope>
    <source>
        <strain evidence="13">211/11P</strain>
    </source>
</reference>
<proteinExistence type="inferred from homology"/>
<dbReference type="Gene3D" id="2.130.10.10">
    <property type="entry name" value="YVTN repeat-like/Quinoprotein amine dehydrogenase"/>
    <property type="match status" value="5"/>
</dbReference>
<evidence type="ECO:0000256" key="2">
    <source>
        <dbReference type="ARBA" id="ARBA00004496"/>
    </source>
</evidence>
<dbReference type="InterPro" id="IPR015943">
    <property type="entry name" value="WD40/YVTN_repeat-like_dom_sf"/>
</dbReference>
<dbReference type="AlphaFoldDB" id="A0A9D4TSM5"/>
<accession>A0A9D4TSM5</accession>
<gene>
    <name evidence="13" type="ORF">D9Q98_003352</name>
</gene>
<evidence type="ECO:0000256" key="8">
    <source>
        <dbReference type="ARBA" id="ARBA00022694"/>
    </source>
</evidence>
<evidence type="ECO:0000256" key="1">
    <source>
        <dbReference type="ARBA" id="ARBA00004123"/>
    </source>
</evidence>
<sequence length="922" mass="96596">MSAASVRLEHVGVGCNRVVNALHWGDDGLLAYGGQNAVVVYHPEEARVLGTLLGHTDVVTCVRWLPRAAFPQHAACVVGADHAATVSALASGSGDCTIRIWLWTPHAPHQPWRVAAVLQGHATPVTSVTTHPLPGGGLLLVSTAGDGDVLLWECDGSSSSAEEDSRQATSSSGLEGAVSQAAWHLRQRIGVGHQLQHCAAVAVLPADPDWLLLALGGVDGAVRLYCCPPNGQFESVCKLTGHQDWIRGLAFAQIDDGRLLLASASQDKNVRVWAVTQQDQQDKQQQQQQQPGQASSSSSNGITGGGSVPGTGALDLSSLALSLTRYSPKPLIHSHRHTYAATLESLLIGHEDWVHSVAWHPPVPAPDGGGTASQPACLLSASMDRTMMLWRPDPASGLWMSEEAVGDAGANHLGYYSGVLRPDGRAIAAHGFTGALHIWRRGQDGGWLPQHALGGHFAPVVDACWAADGACLLTASIDQTTRISTRRHDGHWCEIARPQVHGHDFSTLTAIPCCQEQQQGQQPCYLYACGSEEKVVRVFEAPAAFLDTLAMARGRPVSGGGTAGGAGTALGALLPALGLSNKAVYREDAADEAQATQGDRSGAAAAAASGTGYGGGSYAEGPDMAPSAAPSAMQGPPLEEHLAQNTLWPEVHKLYGHGSDLYCMAADPKGRYIASACRAQAGDSAAIWLWDTARWTGAGQLPAHTLTVTQLAFSPDGRFLASASRDRTVAVFERQPEGPQGAAAAKAAAGGGPAPAFRLVGRLKAHARIVWGLHWSPDSRLLATCSRDGKVKVWSVGCAEDATQAAPLLPSAPIATMVCGDSVRSVQFAPACLTGTSYHLAAGLESGALQLLHLSRADASSGGGSSWQQLVLWEAPLAERHAGAVRRLCWRRDDGAENAGQGKFQLASCSDDHSLRVFAVSF</sequence>
<comment type="pathway">
    <text evidence="3">tRNA modification; 5-methoxycarbonylmethyl-2-thiouridine-tRNA biosynthesis.</text>
</comment>
<keyword evidence="7 11" id="KW-0853">WD repeat</keyword>
<feature type="repeat" description="WD" evidence="11">
    <location>
        <begin position="763"/>
        <end position="796"/>
    </location>
</feature>
<dbReference type="EMBL" id="SIDB01000004">
    <property type="protein sequence ID" value="KAI3433542.1"/>
    <property type="molecule type" value="Genomic_DNA"/>
</dbReference>
<dbReference type="PROSITE" id="PS50294">
    <property type="entry name" value="WD_REPEATS_REGION"/>
    <property type="match status" value="2"/>
</dbReference>
<feature type="repeat" description="WD" evidence="11">
    <location>
        <begin position="701"/>
        <end position="733"/>
    </location>
</feature>
<organism evidence="13 14">
    <name type="scientific">Chlorella vulgaris</name>
    <name type="common">Green alga</name>
    <dbReference type="NCBI Taxonomy" id="3077"/>
    <lineage>
        <taxon>Eukaryota</taxon>
        <taxon>Viridiplantae</taxon>
        <taxon>Chlorophyta</taxon>
        <taxon>core chlorophytes</taxon>
        <taxon>Trebouxiophyceae</taxon>
        <taxon>Chlorellales</taxon>
        <taxon>Chlorellaceae</taxon>
        <taxon>Chlorella clade</taxon>
        <taxon>Chlorella</taxon>
    </lineage>
</organism>
<feature type="region of interest" description="Disordered" evidence="12">
    <location>
        <begin position="617"/>
        <end position="636"/>
    </location>
</feature>
<evidence type="ECO:0000256" key="6">
    <source>
        <dbReference type="ARBA" id="ARBA00022490"/>
    </source>
</evidence>
<feature type="repeat" description="WD" evidence="11">
    <location>
        <begin position="239"/>
        <end position="283"/>
    </location>
</feature>
<comment type="similarity">
    <text evidence="4">Belongs to the WD repeat ELP2 family.</text>
</comment>
<evidence type="ECO:0000256" key="5">
    <source>
        <dbReference type="ARBA" id="ARBA00020267"/>
    </source>
</evidence>
<evidence type="ECO:0000256" key="9">
    <source>
        <dbReference type="ARBA" id="ARBA00022737"/>
    </source>
</evidence>
<evidence type="ECO:0000256" key="11">
    <source>
        <dbReference type="PROSITE-ProRule" id="PRU00221"/>
    </source>
</evidence>
<evidence type="ECO:0000313" key="14">
    <source>
        <dbReference type="Proteomes" id="UP001055712"/>
    </source>
</evidence>
<dbReference type="PROSITE" id="PS50082">
    <property type="entry name" value="WD_REPEATS_2"/>
    <property type="match status" value="4"/>
</dbReference>
<keyword evidence="6" id="KW-0963">Cytoplasm</keyword>
<dbReference type="InterPro" id="IPR036322">
    <property type="entry name" value="WD40_repeat_dom_sf"/>
</dbReference>
<feature type="repeat" description="WD" evidence="11">
    <location>
        <begin position="118"/>
        <end position="153"/>
    </location>
</feature>
<evidence type="ECO:0000256" key="12">
    <source>
        <dbReference type="SAM" id="MobiDB-lite"/>
    </source>
</evidence>
<dbReference type="PANTHER" id="PTHR44111:SF1">
    <property type="entry name" value="ELONGATOR COMPLEX PROTEIN 2"/>
    <property type="match status" value="1"/>
</dbReference>